<sequence length="279" mass="29951">MEWGAILTFAWIETGPFSAAMALYATGLNAWNQLQFEKPGEDEPGDISSFSCILHDDDIDHVRPFFSYTQVHARNGRVRLAGMVPKDHDKLRTANEIAYATFAETSNGVVVVQDGIQTFHQHPSIRHLLSNSPALSALTLPKITQLVAHDTGFAALSATHQVYTWGDERYPPCLGREPTDKRDLADLPTGPITKLAAGGYLLAALTRGNDLYCWGDAGRSRFLPGLADTPHPVVIGADKDVADVAVGEAHMLALTTDGEVYVIGDNSNGQLGVGGVAAS</sequence>
<proteinExistence type="predicted"/>
<protein>
    <submittedName>
        <fullName evidence="2">RCC1/BLIP-II</fullName>
    </submittedName>
</protein>
<evidence type="ECO:0000256" key="1">
    <source>
        <dbReference type="PROSITE-ProRule" id="PRU00235"/>
    </source>
</evidence>
<keyword evidence="3" id="KW-1185">Reference proteome</keyword>
<feature type="non-terminal residue" evidence="2">
    <location>
        <position position="279"/>
    </location>
</feature>
<dbReference type="SUPFAM" id="SSF50985">
    <property type="entry name" value="RCC1/BLIP-II"/>
    <property type="match status" value="1"/>
</dbReference>
<gene>
    <name evidence="2" type="ORF">BT67DRAFT_399811</name>
</gene>
<accession>A0AAN6UMY3</accession>
<reference evidence="2" key="2">
    <citation type="submission" date="2023-05" db="EMBL/GenBank/DDBJ databases">
        <authorList>
            <consortium name="Lawrence Berkeley National Laboratory"/>
            <person name="Steindorff A."/>
            <person name="Hensen N."/>
            <person name="Bonometti L."/>
            <person name="Westerberg I."/>
            <person name="Brannstrom I.O."/>
            <person name="Guillou S."/>
            <person name="Cros-Aarteil S."/>
            <person name="Calhoun S."/>
            <person name="Haridas S."/>
            <person name="Kuo A."/>
            <person name="Mondo S."/>
            <person name="Pangilinan J."/>
            <person name="Riley R."/>
            <person name="Labutti K."/>
            <person name="Andreopoulos B."/>
            <person name="Lipzen A."/>
            <person name="Chen C."/>
            <person name="Yanf M."/>
            <person name="Daum C."/>
            <person name="Ng V."/>
            <person name="Clum A."/>
            <person name="Ohm R."/>
            <person name="Martin F."/>
            <person name="Silar P."/>
            <person name="Natvig D."/>
            <person name="Lalanne C."/>
            <person name="Gautier V."/>
            <person name="Ament-Velasquez S.L."/>
            <person name="Kruys A."/>
            <person name="Hutchinson M.I."/>
            <person name="Powell A.J."/>
            <person name="Barry K."/>
            <person name="Miller A.N."/>
            <person name="Grigoriev I.V."/>
            <person name="Debuchy R."/>
            <person name="Gladieux P."/>
            <person name="Thoren M.H."/>
            <person name="Johannesson H."/>
        </authorList>
    </citation>
    <scope>NUCLEOTIDE SEQUENCE</scope>
    <source>
        <strain evidence="2">CBS 123565</strain>
    </source>
</reference>
<dbReference type="GO" id="GO:0005085">
    <property type="term" value="F:guanyl-nucleotide exchange factor activity"/>
    <property type="evidence" value="ECO:0007669"/>
    <property type="project" value="TreeGrafter"/>
</dbReference>
<evidence type="ECO:0000313" key="2">
    <source>
        <dbReference type="EMBL" id="KAK4135641.1"/>
    </source>
</evidence>
<dbReference type="Proteomes" id="UP001304895">
    <property type="component" value="Unassembled WGS sequence"/>
</dbReference>
<dbReference type="EMBL" id="MU853405">
    <property type="protein sequence ID" value="KAK4135641.1"/>
    <property type="molecule type" value="Genomic_DNA"/>
</dbReference>
<dbReference type="InterPro" id="IPR051553">
    <property type="entry name" value="Ran_GTPase-activating"/>
</dbReference>
<feature type="repeat" description="RCC1" evidence="1">
    <location>
        <begin position="160"/>
        <end position="208"/>
    </location>
</feature>
<dbReference type="AlphaFoldDB" id="A0AAN6UMY3"/>
<dbReference type="PROSITE" id="PS50012">
    <property type="entry name" value="RCC1_3"/>
    <property type="match status" value="2"/>
</dbReference>
<comment type="caution">
    <text evidence="2">The sequence shown here is derived from an EMBL/GenBank/DDBJ whole genome shotgun (WGS) entry which is preliminary data.</text>
</comment>
<dbReference type="InterPro" id="IPR009091">
    <property type="entry name" value="RCC1/BLIP-II"/>
</dbReference>
<dbReference type="PANTHER" id="PTHR45982">
    <property type="entry name" value="REGULATOR OF CHROMOSOME CONDENSATION"/>
    <property type="match status" value="1"/>
</dbReference>
<dbReference type="GO" id="GO:0005737">
    <property type="term" value="C:cytoplasm"/>
    <property type="evidence" value="ECO:0007669"/>
    <property type="project" value="TreeGrafter"/>
</dbReference>
<name>A0AAN6UMY3_9PEZI</name>
<dbReference type="PANTHER" id="PTHR45982:SF1">
    <property type="entry name" value="REGULATOR OF CHROMOSOME CONDENSATION"/>
    <property type="match status" value="1"/>
</dbReference>
<dbReference type="Pfam" id="PF13540">
    <property type="entry name" value="RCC1_2"/>
    <property type="match status" value="1"/>
</dbReference>
<dbReference type="Gene3D" id="2.130.10.30">
    <property type="entry name" value="Regulator of chromosome condensation 1/beta-lactamase-inhibitor protein II"/>
    <property type="match status" value="1"/>
</dbReference>
<organism evidence="2 3">
    <name type="scientific">Trichocladium antarcticum</name>
    <dbReference type="NCBI Taxonomy" id="1450529"/>
    <lineage>
        <taxon>Eukaryota</taxon>
        <taxon>Fungi</taxon>
        <taxon>Dikarya</taxon>
        <taxon>Ascomycota</taxon>
        <taxon>Pezizomycotina</taxon>
        <taxon>Sordariomycetes</taxon>
        <taxon>Sordariomycetidae</taxon>
        <taxon>Sordariales</taxon>
        <taxon>Chaetomiaceae</taxon>
        <taxon>Trichocladium</taxon>
    </lineage>
</organism>
<feature type="repeat" description="RCC1" evidence="1">
    <location>
        <begin position="209"/>
        <end position="257"/>
    </location>
</feature>
<evidence type="ECO:0000313" key="3">
    <source>
        <dbReference type="Proteomes" id="UP001304895"/>
    </source>
</evidence>
<dbReference type="InterPro" id="IPR000408">
    <property type="entry name" value="Reg_chr_condens"/>
</dbReference>
<reference evidence="2" key="1">
    <citation type="journal article" date="2023" name="Mol. Phylogenet. Evol.">
        <title>Genome-scale phylogeny and comparative genomics of the fungal order Sordariales.</title>
        <authorList>
            <person name="Hensen N."/>
            <person name="Bonometti L."/>
            <person name="Westerberg I."/>
            <person name="Brannstrom I.O."/>
            <person name="Guillou S."/>
            <person name="Cros-Aarteil S."/>
            <person name="Calhoun S."/>
            <person name="Haridas S."/>
            <person name="Kuo A."/>
            <person name="Mondo S."/>
            <person name="Pangilinan J."/>
            <person name="Riley R."/>
            <person name="LaButti K."/>
            <person name="Andreopoulos B."/>
            <person name="Lipzen A."/>
            <person name="Chen C."/>
            <person name="Yan M."/>
            <person name="Daum C."/>
            <person name="Ng V."/>
            <person name="Clum A."/>
            <person name="Steindorff A."/>
            <person name="Ohm R.A."/>
            <person name="Martin F."/>
            <person name="Silar P."/>
            <person name="Natvig D.O."/>
            <person name="Lalanne C."/>
            <person name="Gautier V."/>
            <person name="Ament-Velasquez S.L."/>
            <person name="Kruys A."/>
            <person name="Hutchinson M.I."/>
            <person name="Powell A.J."/>
            <person name="Barry K."/>
            <person name="Miller A.N."/>
            <person name="Grigoriev I.V."/>
            <person name="Debuchy R."/>
            <person name="Gladieux P."/>
            <person name="Hiltunen Thoren M."/>
            <person name="Johannesson H."/>
        </authorList>
    </citation>
    <scope>NUCLEOTIDE SEQUENCE</scope>
    <source>
        <strain evidence="2">CBS 123565</strain>
    </source>
</reference>